<gene>
    <name evidence="2" type="ORF">E2C01_003636</name>
</gene>
<evidence type="ECO:0000313" key="3">
    <source>
        <dbReference type="Proteomes" id="UP000324222"/>
    </source>
</evidence>
<protein>
    <submittedName>
        <fullName evidence="2">Uncharacterized protein</fullName>
    </submittedName>
</protein>
<comment type="caution">
    <text evidence="2">The sequence shown here is derived from an EMBL/GenBank/DDBJ whole genome shotgun (WGS) entry which is preliminary data.</text>
</comment>
<evidence type="ECO:0000313" key="2">
    <source>
        <dbReference type="EMBL" id="MPC10986.1"/>
    </source>
</evidence>
<dbReference type="EMBL" id="VSRR010000139">
    <property type="protein sequence ID" value="MPC10986.1"/>
    <property type="molecule type" value="Genomic_DNA"/>
</dbReference>
<dbReference type="Proteomes" id="UP000324222">
    <property type="component" value="Unassembled WGS sequence"/>
</dbReference>
<accession>A0A5B7CRS2</accession>
<reference evidence="2 3" key="1">
    <citation type="submission" date="2019-05" db="EMBL/GenBank/DDBJ databases">
        <title>Another draft genome of Portunus trituberculatus and its Hox gene families provides insights of decapod evolution.</title>
        <authorList>
            <person name="Jeong J.-H."/>
            <person name="Song I."/>
            <person name="Kim S."/>
            <person name="Choi T."/>
            <person name="Kim D."/>
            <person name="Ryu S."/>
            <person name="Kim W."/>
        </authorList>
    </citation>
    <scope>NUCLEOTIDE SEQUENCE [LARGE SCALE GENOMIC DNA]</scope>
    <source>
        <tissue evidence="2">Muscle</tissue>
    </source>
</reference>
<proteinExistence type="predicted"/>
<dbReference type="AlphaFoldDB" id="A0A5B7CRS2"/>
<organism evidence="2 3">
    <name type="scientific">Portunus trituberculatus</name>
    <name type="common">Swimming crab</name>
    <name type="synonym">Neptunus trituberculatus</name>
    <dbReference type="NCBI Taxonomy" id="210409"/>
    <lineage>
        <taxon>Eukaryota</taxon>
        <taxon>Metazoa</taxon>
        <taxon>Ecdysozoa</taxon>
        <taxon>Arthropoda</taxon>
        <taxon>Crustacea</taxon>
        <taxon>Multicrustacea</taxon>
        <taxon>Malacostraca</taxon>
        <taxon>Eumalacostraca</taxon>
        <taxon>Eucarida</taxon>
        <taxon>Decapoda</taxon>
        <taxon>Pleocyemata</taxon>
        <taxon>Brachyura</taxon>
        <taxon>Eubrachyura</taxon>
        <taxon>Portunoidea</taxon>
        <taxon>Portunidae</taxon>
        <taxon>Portuninae</taxon>
        <taxon>Portunus</taxon>
    </lineage>
</organism>
<keyword evidence="3" id="KW-1185">Reference proteome</keyword>
<sequence>MRYLSTHWPKLMPEFWPIPIPIPIPPNWADTDTTIDTDTTNTDTTTYSDYCTGHQDELVDGDHGAQLGRQVHRDICVCSSAMATIDISYKGCEYDYREIIAPAVLVEDSRIHFFPGSPYLPSFGSPPKIPDSPQSPKLAGAGVGDGIEEKGEVLFYTFTEKKLKTM</sequence>
<name>A0A5B7CRS2_PORTR</name>
<evidence type="ECO:0000256" key="1">
    <source>
        <dbReference type="SAM" id="MobiDB-lite"/>
    </source>
</evidence>
<feature type="region of interest" description="Disordered" evidence="1">
    <location>
        <begin position="125"/>
        <end position="144"/>
    </location>
</feature>